<organism evidence="1 2">
    <name type="scientific">Caenorhabditis tropicalis</name>
    <dbReference type="NCBI Taxonomy" id="1561998"/>
    <lineage>
        <taxon>Eukaryota</taxon>
        <taxon>Metazoa</taxon>
        <taxon>Ecdysozoa</taxon>
        <taxon>Nematoda</taxon>
        <taxon>Chromadorea</taxon>
        <taxon>Rhabditida</taxon>
        <taxon>Rhabditina</taxon>
        <taxon>Rhabditomorpha</taxon>
        <taxon>Rhabditoidea</taxon>
        <taxon>Rhabditidae</taxon>
        <taxon>Peloderinae</taxon>
        <taxon>Caenorhabditis</taxon>
    </lineage>
</organism>
<protein>
    <submittedName>
        <fullName evidence="2">MIT domain-containing protein</fullName>
    </submittedName>
</protein>
<reference evidence="2" key="1">
    <citation type="submission" date="2016-11" db="UniProtKB">
        <authorList>
            <consortium name="WormBaseParasite"/>
        </authorList>
    </citation>
    <scope>IDENTIFICATION</scope>
</reference>
<evidence type="ECO:0000313" key="2">
    <source>
        <dbReference type="WBParaSite" id="Csp11.Scaffold630.g18800.t1"/>
    </source>
</evidence>
<name>A0A1I7US54_9PELO</name>
<dbReference type="Proteomes" id="UP000095282">
    <property type="component" value="Unplaced"/>
</dbReference>
<evidence type="ECO:0000313" key="1">
    <source>
        <dbReference type="Proteomes" id="UP000095282"/>
    </source>
</evidence>
<dbReference type="AlphaFoldDB" id="A0A1I7US54"/>
<keyword evidence="1" id="KW-1185">Reference proteome</keyword>
<dbReference type="WBParaSite" id="Csp11.Scaffold630.g18800.t1">
    <property type="protein sequence ID" value="Csp11.Scaffold630.g18800.t1"/>
    <property type="gene ID" value="Csp11.Scaffold630.g18800"/>
</dbReference>
<accession>A0A1I7US54</accession>
<dbReference type="eggNOG" id="ENOG502TJB5">
    <property type="taxonomic scope" value="Eukaryota"/>
</dbReference>
<sequence>MILTFPPDKLDTEQAYHHVAAIKDGNLAMVRKDFLNLSEELTEVAAILYQRTCIYLETPIEKPHILDKTIQNIRAENKPRLEFALGRATLRYTKATYEEIIKNLYHALQNERLAINYLEMINIERESSTSSGTASSCTIS</sequence>
<proteinExistence type="predicted"/>